<feature type="signal peptide" evidence="1">
    <location>
        <begin position="1"/>
        <end position="25"/>
    </location>
</feature>
<dbReference type="InterPro" id="IPR011990">
    <property type="entry name" value="TPR-like_helical_dom_sf"/>
</dbReference>
<dbReference type="EMBL" id="PVNP01000074">
    <property type="protein sequence ID" value="PRO74073.1"/>
    <property type="molecule type" value="Genomic_DNA"/>
</dbReference>
<reference evidence="3" key="1">
    <citation type="journal article" date="2020" name="Int. J. Syst. Evol. Microbiol.">
        <title>Alteromonas alba sp. nov., a marine bacterium isolated from the seawater of the West Pacific Ocean.</title>
        <authorList>
            <person name="Sun C."/>
            <person name="Wu Y.-H."/>
            <person name="Xamxidin M."/>
            <person name="Cheng H."/>
            <person name="Xu X.-W."/>
        </authorList>
    </citation>
    <scope>NUCLEOTIDE SEQUENCE [LARGE SCALE GENOMIC DNA]</scope>
    <source>
        <strain evidence="3">190</strain>
    </source>
</reference>
<evidence type="ECO:0000256" key="1">
    <source>
        <dbReference type="SAM" id="SignalP"/>
    </source>
</evidence>
<dbReference type="OrthoDB" id="6388190at2"/>
<accession>A0A2S9VC98</accession>
<organism evidence="2 3">
    <name type="scientific">Alteromonas alba</name>
    <dbReference type="NCBI Taxonomy" id="2079529"/>
    <lineage>
        <taxon>Bacteria</taxon>
        <taxon>Pseudomonadati</taxon>
        <taxon>Pseudomonadota</taxon>
        <taxon>Gammaproteobacteria</taxon>
        <taxon>Alteromonadales</taxon>
        <taxon>Alteromonadaceae</taxon>
        <taxon>Alteromonas/Salinimonas group</taxon>
        <taxon>Alteromonas</taxon>
    </lineage>
</organism>
<comment type="caution">
    <text evidence="2">The sequence shown here is derived from an EMBL/GenBank/DDBJ whole genome shotgun (WGS) entry which is preliminary data.</text>
</comment>
<dbReference type="RefSeq" id="WP_105934183.1">
    <property type="nucleotide sequence ID" value="NZ_PVNP01000074.1"/>
</dbReference>
<name>A0A2S9VC98_9ALTE</name>
<keyword evidence="1" id="KW-0732">Signal</keyword>
<dbReference type="AlphaFoldDB" id="A0A2S9VC98"/>
<proteinExistence type="predicted"/>
<feature type="chain" id="PRO_5015761455" description="Tetratricopeptide repeat protein" evidence="1">
    <location>
        <begin position="26"/>
        <end position="161"/>
    </location>
</feature>
<dbReference type="SUPFAM" id="SSF48452">
    <property type="entry name" value="TPR-like"/>
    <property type="match status" value="1"/>
</dbReference>
<dbReference type="Proteomes" id="UP000238949">
    <property type="component" value="Unassembled WGS sequence"/>
</dbReference>
<evidence type="ECO:0000313" key="2">
    <source>
        <dbReference type="EMBL" id="PRO74073.1"/>
    </source>
</evidence>
<sequence length="161" mass="17366">MSFINRIKKPLLVAVCCSFAGGVMASSQVTAESFQLKTSMRDVNGVREIEQGDFAKGIARTKAALARTSVSVNRLPLLNNLCVAYVAVGDLDSAKAHCNEAVDASSNNVFALNNRAVMHCLADNTPACIADLTLANERKTKQRIVSQNLQLAKQRDLLSKN</sequence>
<keyword evidence="3" id="KW-1185">Reference proteome</keyword>
<gene>
    <name evidence="2" type="ORF">C6Y40_08320</name>
</gene>
<evidence type="ECO:0000313" key="3">
    <source>
        <dbReference type="Proteomes" id="UP000238949"/>
    </source>
</evidence>
<evidence type="ECO:0008006" key="4">
    <source>
        <dbReference type="Google" id="ProtNLM"/>
    </source>
</evidence>
<protein>
    <recommendedName>
        <fullName evidence="4">Tetratricopeptide repeat protein</fullName>
    </recommendedName>
</protein>
<dbReference type="Gene3D" id="1.25.40.10">
    <property type="entry name" value="Tetratricopeptide repeat domain"/>
    <property type="match status" value="1"/>
</dbReference>